<dbReference type="PANTHER" id="PTHR45808:SF2">
    <property type="entry name" value="RHO GTPASE-ACTIVATING PROTEIN 68F"/>
    <property type="match status" value="1"/>
</dbReference>
<sequence>MPPSLINNDPVPSAPRSPMPPRGRTSSLLPVPTRSSTSLSSSLRGSSAAQSPSAAKTRSPASAHKPHSPSVQYPAGSIRTPTRLPSRQPSFSANQSPLKATSASPISLPTSSPSSFSRVTASPSSVSKLATGASAGLKKPADKANDEQSDHFRNLSKSFNHTLRRIPRISTVSITVDRAYPLPTSLTTPIKPGSRHPTTSSALPLSLAFRQPPPLQPSPIALQQTRKTKSYQELKKVSSAAVLSASKRQSPHPSKINASPESLQSKSTLTDDGASVRTKLEYSHNPSISSIAGPMSEASSPDLSSDRDSRPADLFIPPQAVPSTVASSEHPEPQEFQSRAYTLERLQSLVGLDEFQSLVDSDALYRLISQPALYETQLEIQERAFQVYVPRNTTVATDGQKSHGFAHTQLGFDIPTTGFTATVPHATLDAAPHHTPASTEPLPFETAPFAPTEVSSAGPSAGPRKSSHVGNILLEKLGWKSKSSHAQSSKHGTSKSISKALRPSSFILVPGSQKAKLSGQYAASGKTSMSEAHRFSQILGARLETMNCSTCVVLMGERFQVLPILPFTVIEEIYRRGMRIPGILRISGDLDRIDELVKKFEFCPKNGVDVSTEDIHTLCGLLKHYLRTLSEPLFHPILSHMFWKLCVEPSQTRQADPTEDEHSQQLHVARYLLQLLPSRALSLLTYVIRFLAQIPTFAENRVQHDSLAVMLGPAIFVPRDIGLPGLGLHPRGHNKQASSTIAPSVPWPSPSYTASFIEEVDKSALSQRAADSTLWLMNHSKSIFGVATDADRRRTGVPSDFNLETTPRESVSSSLQDHQEATSPPPLSSQLTGTTHSEQLVQSPPQSPGTSILTYSSGLTVSQPSTIHEESPQVSPSSSLHSQKLLLSEMNQLSEFGYGSIEAKDFEIDPAEISDRTPRPGMKLDFPARLGDQSEAQCIDTVEQYRGKVANRLSHSMGAVIGAFSKQTTEEVEKRDRRNSEKVIGLLTHYIEGREEKIVKQESLIESLVEEIGRLHTVEERDALMREKLLKQTHIGLPVGDEVKSRGLLDQEDFELDSTLTAQTSHTVPDKQNEYIDYHEQMFNFLALSPNESTVELPEVSSSGPEKAVPEAQPEPTPTGLDFPTSDRLPHAHRLSKSRLFDVTEERGEEEAVEELRLGTSPSSKYSADSPKRIRRTSKLVGPPHSWRKLAEPTEVLAGKPHDDLINFDDYDSDHSNTASLHSEISRLKSINSNLIRKLKSIESILADVSFT</sequence>
<name>A0ABY7CDY1_9BASI</name>
<feature type="compositionally biased region" description="Polar residues" evidence="1">
    <location>
        <begin position="1094"/>
        <end position="1104"/>
    </location>
</feature>
<evidence type="ECO:0000313" key="4">
    <source>
        <dbReference type="Proteomes" id="UP001164743"/>
    </source>
</evidence>
<feature type="compositionally biased region" description="Pro residues" evidence="1">
    <location>
        <begin position="12"/>
        <end position="21"/>
    </location>
</feature>
<dbReference type="PANTHER" id="PTHR45808">
    <property type="entry name" value="RHO GTPASE-ACTIVATING PROTEIN 68F"/>
    <property type="match status" value="1"/>
</dbReference>
<dbReference type="CDD" id="cd00159">
    <property type="entry name" value="RhoGAP"/>
    <property type="match status" value="1"/>
</dbReference>
<dbReference type="InterPro" id="IPR008936">
    <property type="entry name" value="Rho_GTPase_activation_prot"/>
</dbReference>
<dbReference type="GeneID" id="77808371"/>
<feature type="domain" description="Rho-GAP" evidence="2">
    <location>
        <begin position="541"/>
        <end position="784"/>
    </location>
</feature>
<protein>
    <recommendedName>
        <fullName evidence="2">Rho-GAP domain-containing protein</fullName>
    </recommendedName>
</protein>
<dbReference type="Pfam" id="PF00620">
    <property type="entry name" value="RhoGAP"/>
    <property type="match status" value="1"/>
</dbReference>
<dbReference type="RefSeq" id="XP_053018688.1">
    <property type="nucleotide sequence ID" value="XM_053167476.1"/>
</dbReference>
<feature type="region of interest" description="Disordered" evidence="1">
    <location>
        <begin position="1094"/>
        <end position="1179"/>
    </location>
</feature>
<proteinExistence type="predicted"/>
<feature type="region of interest" description="Disordered" evidence="1">
    <location>
        <begin position="208"/>
        <end position="272"/>
    </location>
</feature>
<feature type="compositionally biased region" description="Polar residues" evidence="1">
    <location>
        <begin position="256"/>
        <end position="270"/>
    </location>
</feature>
<dbReference type="Proteomes" id="UP001164743">
    <property type="component" value="Chromosome 3A"/>
</dbReference>
<feature type="compositionally biased region" description="Polar residues" evidence="1">
    <location>
        <begin position="79"/>
        <end position="99"/>
    </location>
</feature>
<feature type="region of interest" description="Disordered" evidence="1">
    <location>
        <begin position="793"/>
        <end position="856"/>
    </location>
</feature>
<feature type="compositionally biased region" description="Polar residues" evidence="1">
    <location>
        <begin position="802"/>
        <end position="816"/>
    </location>
</feature>
<dbReference type="InterPro" id="IPR000198">
    <property type="entry name" value="RhoGAP_dom"/>
</dbReference>
<keyword evidence="4" id="KW-1185">Reference proteome</keyword>
<gene>
    <name evidence="3" type="ORF">PtA15_3A500</name>
</gene>
<reference evidence="3" key="1">
    <citation type="submission" date="2022-10" db="EMBL/GenBank/DDBJ databases">
        <title>Puccinia triticina Genome sequencing and assembly.</title>
        <authorList>
            <person name="Li C."/>
        </authorList>
    </citation>
    <scope>NUCLEOTIDE SEQUENCE</scope>
    <source>
        <strain evidence="3">Pt15</strain>
    </source>
</reference>
<evidence type="ECO:0000256" key="1">
    <source>
        <dbReference type="SAM" id="MobiDB-lite"/>
    </source>
</evidence>
<dbReference type="PROSITE" id="PS50238">
    <property type="entry name" value="RHOGAP"/>
    <property type="match status" value="1"/>
</dbReference>
<feature type="compositionally biased region" description="Polar residues" evidence="1">
    <location>
        <begin position="828"/>
        <end position="856"/>
    </location>
</feature>
<dbReference type="EMBL" id="CP110423">
    <property type="protein sequence ID" value="WAQ83133.1"/>
    <property type="molecule type" value="Genomic_DNA"/>
</dbReference>
<feature type="compositionally biased region" description="Low complexity" evidence="1">
    <location>
        <begin position="100"/>
        <end position="127"/>
    </location>
</feature>
<organism evidence="3 4">
    <name type="scientific">Puccinia triticina</name>
    <dbReference type="NCBI Taxonomy" id="208348"/>
    <lineage>
        <taxon>Eukaryota</taxon>
        <taxon>Fungi</taxon>
        <taxon>Dikarya</taxon>
        <taxon>Basidiomycota</taxon>
        <taxon>Pucciniomycotina</taxon>
        <taxon>Pucciniomycetes</taxon>
        <taxon>Pucciniales</taxon>
        <taxon>Pucciniaceae</taxon>
        <taxon>Puccinia</taxon>
    </lineage>
</organism>
<feature type="region of interest" description="Disordered" evidence="1">
    <location>
        <begin position="285"/>
        <end position="317"/>
    </location>
</feature>
<evidence type="ECO:0000259" key="2">
    <source>
        <dbReference type="PROSITE" id="PS50238"/>
    </source>
</evidence>
<dbReference type="Gene3D" id="1.10.555.10">
    <property type="entry name" value="Rho GTPase activation protein"/>
    <property type="match status" value="1"/>
</dbReference>
<feature type="region of interest" description="Disordered" evidence="1">
    <location>
        <begin position="1"/>
        <end position="150"/>
    </location>
</feature>
<feature type="compositionally biased region" description="Low complexity" evidence="1">
    <location>
        <begin position="25"/>
        <end position="63"/>
    </location>
</feature>
<feature type="compositionally biased region" description="Low complexity" evidence="1">
    <location>
        <begin position="237"/>
        <end position="247"/>
    </location>
</feature>
<accession>A0ABY7CDY1</accession>
<dbReference type="SMART" id="SM00324">
    <property type="entry name" value="RhoGAP"/>
    <property type="match status" value="1"/>
</dbReference>
<dbReference type="SUPFAM" id="SSF48350">
    <property type="entry name" value="GTPase activation domain, GAP"/>
    <property type="match status" value="1"/>
</dbReference>
<feature type="compositionally biased region" description="Basic and acidic residues" evidence="1">
    <location>
        <begin position="139"/>
        <end position="150"/>
    </location>
</feature>
<evidence type="ECO:0000313" key="3">
    <source>
        <dbReference type="EMBL" id="WAQ83133.1"/>
    </source>
</evidence>